<evidence type="ECO:0000256" key="6">
    <source>
        <dbReference type="ARBA" id="ARBA00022692"/>
    </source>
</evidence>
<dbReference type="GO" id="GO:0005886">
    <property type="term" value="C:plasma membrane"/>
    <property type="evidence" value="ECO:0007669"/>
    <property type="project" value="UniProtKB-SubCell"/>
</dbReference>
<dbReference type="Pfam" id="PF03186">
    <property type="entry name" value="CobD_Cbib"/>
    <property type="match status" value="1"/>
</dbReference>
<reference evidence="10" key="1">
    <citation type="journal article" date="2014" name="Int. J. Syst. Evol. Microbiol.">
        <title>Complete genome sequence of Corynebacterium casei LMG S-19264T (=DSM 44701T), isolated from a smear-ripened cheese.</title>
        <authorList>
            <consortium name="US DOE Joint Genome Institute (JGI-PGF)"/>
            <person name="Walter F."/>
            <person name="Albersmeier A."/>
            <person name="Kalinowski J."/>
            <person name="Ruckert C."/>
        </authorList>
    </citation>
    <scope>NUCLEOTIDE SEQUENCE</scope>
    <source>
        <strain evidence="10">CGMCC 1.15533</strain>
    </source>
</reference>
<dbReference type="GO" id="GO:0009236">
    <property type="term" value="P:cobalamin biosynthetic process"/>
    <property type="evidence" value="ECO:0007669"/>
    <property type="project" value="UniProtKB-UniRule"/>
</dbReference>
<comment type="similarity">
    <text evidence="3 9">Belongs to the CobD/CbiB family.</text>
</comment>
<dbReference type="PANTHER" id="PTHR34308">
    <property type="entry name" value="COBALAMIN BIOSYNTHESIS PROTEIN CBIB"/>
    <property type="match status" value="1"/>
</dbReference>
<feature type="transmembrane region" description="Helical" evidence="9">
    <location>
        <begin position="80"/>
        <end position="100"/>
    </location>
</feature>
<evidence type="ECO:0000256" key="2">
    <source>
        <dbReference type="ARBA" id="ARBA00004953"/>
    </source>
</evidence>
<reference evidence="10" key="2">
    <citation type="submission" date="2020-09" db="EMBL/GenBank/DDBJ databases">
        <authorList>
            <person name="Sun Q."/>
            <person name="Zhou Y."/>
        </authorList>
    </citation>
    <scope>NUCLEOTIDE SEQUENCE</scope>
    <source>
        <strain evidence="10">CGMCC 1.15533</strain>
    </source>
</reference>
<comment type="pathway">
    <text evidence="2 9">Cofactor biosynthesis; adenosylcobalamin biosynthesis.</text>
</comment>
<feature type="transmembrane region" description="Helical" evidence="9">
    <location>
        <begin position="154"/>
        <end position="175"/>
    </location>
</feature>
<dbReference type="GO" id="GO:0015420">
    <property type="term" value="F:ABC-type vitamin B12 transporter activity"/>
    <property type="evidence" value="ECO:0007669"/>
    <property type="project" value="UniProtKB-UniRule"/>
</dbReference>
<feature type="transmembrane region" description="Helical" evidence="9">
    <location>
        <begin position="294"/>
        <end position="315"/>
    </location>
</feature>
<evidence type="ECO:0000256" key="5">
    <source>
        <dbReference type="ARBA" id="ARBA00022573"/>
    </source>
</evidence>
<name>A0A917EFC0_9STRE</name>
<evidence type="ECO:0000256" key="1">
    <source>
        <dbReference type="ARBA" id="ARBA00004651"/>
    </source>
</evidence>
<evidence type="ECO:0000313" key="10">
    <source>
        <dbReference type="EMBL" id="GGE34068.1"/>
    </source>
</evidence>
<evidence type="ECO:0000256" key="8">
    <source>
        <dbReference type="ARBA" id="ARBA00023136"/>
    </source>
</evidence>
<evidence type="ECO:0000256" key="9">
    <source>
        <dbReference type="HAMAP-Rule" id="MF_00024"/>
    </source>
</evidence>
<dbReference type="Proteomes" id="UP000660801">
    <property type="component" value="Unassembled WGS sequence"/>
</dbReference>
<dbReference type="OrthoDB" id="9811967at2"/>
<keyword evidence="7 9" id="KW-1133">Transmembrane helix</keyword>
<comment type="caution">
    <text evidence="10">The sequence shown here is derived from an EMBL/GenBank/DDBJ whole genome shotgun (WGS) entry which is preliminary data.</text>
</comment>
<keyword evidence="11" id="KW-1185">Reference proteome</keyword>
<accession>A0A917EFC0</accession>
<protein>
    <recommendedName>
        <fullName evidence="9">Cobalamin biosynthesis protein CobD</fullName>
    </recommendedName>
</protein>
<comment type="caution">
    <text evidence="9">Lacks conserved residue(s) required for the propagation of feature annotation.</text>
</comment>
<dbReference type="HAMAP" id="MF_00024">
    <property type="entry name" value="CobD_CbiB"/>
    <property type="match status" value="1"/>
</dbReference>
<dbReference type="PANTHER" id="PTHR34308:SF1">
    <property type="entry name" value="COBALAMIN BIOSYNTHESIS PROTEIN CBIB"/>
    <property type="match status" value="1"/>
</dbReference>
<sequence length="316" mass="35018">MVTVISLIVAVLLDWLIGDPYSWPHPVKWMGNYISFCLRLFQKRPIQPYLFGGILWLSTVGLSVVLTYLLLWGAKSLHPLVYWSLYIYFAYACLATRSLAVEAIKVYRTVKTGTIEEARYQVGMIVGRDTSQLSREEITKATIETVAENTSDGVIGPLLCLFIGGPVLAMGYKAINTLDSMVGYKTEKYRAIGYVSAKIDDLANLIPARMTWLALLLASHILQLKSKNAFRIGVRDRYQHASPNSAFSEAVVAGALGIQLGGTHVYHGEIIEKPTIGDADRQVESDDILTTVSMLYMSTTIVLLFSILIFIGLTIL</sequence>
<evidence type="ECO:0000256" key="3">
    <source>
        <dbReference type="ARBA" id="ARBA00006263"/>
    </source>
</evidence>
<evidence type="ECO:0000256" key="4">
    <source>
        <dbReference type="ARBA" id="ARBA00022475"/>
    </source>
</evidence>
<dbReference type="InterPro" id="IPR004485">
    <property type="entry name" value="Cobalamin_biosynth_CobD/CbiB"/>
</dbReference>
<keyword evidence="4 9" id="KW-1003">Cell membrane</keyword>
<evidence type="ECO:0000313" key="11">
    <source>
        <dbReference type="Proteomes" id="UP000660801"/>
    </source>
</evidence>
<dbReference type="EMBL" id="BMJN01000024">
    <property type="protein sequence ID" value="GGE34068.1"/>
    <property type="molecule type" value="Genomic_DNA"/>
</dbReference>
<gene>
    <name evidence="9 10" type="primary">cobD</name>
    <name evidence="10" type="ORF">GCM10011510_14310</name>
</gene>
<dbReference type="AlphaFoldDB" id="A0A917EFC0"/>
<comment type="subcellular location">
    <subcellularLocation>
        <location evidence="1 9">Cell membrane</location>
        <topology evidence="1 9">Multi-pass membrane protein</topology>
    </subcellularLocation>
</comment>
<feature type="transmembrane region" description="Helical" evidence="9">
    <location>
        <begin position="49"/>
        <end position="73"/>
    </location>
</feature>
<keyword evidence="5 9" id="KW-0169">Cobalamin biosynthesis</keyword>
<dbReference type="NCBIfam" id="TIGR00380">
    <property type="entry name" value="cobal_cbiB"/>
    <property type="match status" value="1"/>
</dbReference>
<dbReference type="RefSeq" id="WP_068992858.1">
    <property type="nucleotide sequence ID" value="NZ_BMJN01000024.1"/>
</dbReference>
<evidence type="ECO:0000256" key="7">
    <source>
        <dbReference type="ARBA" id="ARBA00022989"/>
    </source>
</evidence>
<dbReference type="GO" id="GO:0048472">
    <property type="term" value="F:threonine-phosphate decarboxylase activity"/>
    <property type="evidence" value="ECO:0007669"/>
    <property type="project" value="InterPro"/>
</dbReference>
<comment type="function">
    <text evidence="9">Converts cobyric acid to cobinamide by the addition of aminopropanol on the F carboxylic group.</text>
</comment>
<keyword evidence="8 9" id="KW-0472">Membrane</keyword>
<organism evidence="10 11">
    <name type="scientific">Streptococcus himalayensis</name>
    <dbReference type="NCBI Taxonomy" id="1888195"/>
    <lineage>
        <taxon>Bacteria</taxon>
        <taxon>Bacillati</taxon>
        <taxon>Bacillota</taxon>
        <taxon>Bacilli</taxon>
        <taxon>Lactobacillales</taxon>
        <taxon>Streptococcaceae</taxon>
        <taxon>Streptococcus</taxon>
    </lineage>
</organism>
<keyword evidence="6 9" id="KW-0812">Transmembrane</keyword>
<proteinExistence type="inferred from homology"/>